<dbReference type="GeneID" id="19462226"/>
<dbReference type="PANTHER" id="PTHR33112:SF10">
    <property type="entry name" value="TOL"/>
    <property type="match status" value="1"/>
</dbReference>
<keyword evidence="3" id="KW-1185">Reference proteome</keyword>
<dbReference type="InterPro" id="IPR010730">
    <property type="entry name" value="HET"/>
</dbReference>
<dbReference type="PANTHER" id="PTHR33112">
    <property type="entry name" value="DOMAIN PROTEIN, PUTATIVE-RELATED"/>
    <property type="match status" value="1"/>
</dbReference>
<dbReference type="RefSeq" id="XP_008086446.1">
    <property type="nucleotide sequence ID" value="XM_008088255.1"/>
</dbReference>
<name>S3D5B2_GLAL2</name>
<reference evidence="2 3" key="1">
    <citation type="journal article" date="2013" name="BMC Genomics">
        <title>Genomics-driven discovery of the pneumocandin biosynthetic gene cluster in the fungus Glarea lozoyensis.</title>
        <authorList>
            <person name="Chen L."/>
            <person name="Yue Q."/>
            <person name="Zhang X."/>
            <person name="Xiang M."/>
            <person name="Wang C."/>
            <person name="Li S."/>
            <person name="Che Y."/>
            <person name="Ortiz-Lopez F.J."/>
            <person name="Bills G.F."/>
            <person name="Liu X."/>
            <person name="An Z."/>
        </authorList>
    </citation>
    <scope>NUCLEOTIDE SEQUENCE [LARGE SCALE GENOMIC DNA]</scope>
    <source>
        <strain evidence="3">ATCC 20868 / MF5171</strain>
    </source>
</reference>
<proteinExistence type="predicted"/>
<accession>S3D5B2</accession>
<organism evidence="2 3">
    <name type="scientific">Glarea lozoyensis (strain ATCC 20868 / MF5171)</name>
    <dbReference type="NCBI Taxonomy" id="1116229"/>
    <lineage>
        <taxon>Eukaryota</taxon>
        <taxon>Fungi</taxon>
        <taxon>Dikarya</taxon>
        <taxon>Ascomycota</taxon>
        <taxon>Pezizomycotina</taxon>
        <taxon>Leotiomycetes</taxon>
        <taxon>Helotiales</taxon>
        <taxon>Helotiaceae</taxon>
        <taxon>Glarea</taxon>
    </lineage>
</organism>
<protein>
    <recommendedName>
        <fullName evidence="1">Heterokaryon incompatibility domain-containing protein</fullName>
    </recommendedName>
</protein>
<dbReference type="eggNOG" id="KOG4177">
    <property type="taxonomic scope" value="Eukaryota"/>
</dbReference>
<sequence length="680" mass="76624">MSPILCNPCAGFLQQAMIPDPTGIYSHTMSQRWRLRSNTGHLLSEDCELCALIRAALNGGENRDLSPLEAMRQNERWKSRVLDHGKNGKPYPQLTVRFLEGCNLVGNRKERFRRAGIAGLHVEIAKVGESRTGYHRGHLNFYASAGSPAAKSGRIVGQPPLPTGDSAEALARLRAQFEQCLASHAECRGGRPAEDLPMLPTRVIDLGQPGISDTPRLLETLGLRAHYTALSHCWGSTENRPLVTTKQKLSKHCLRIDDVPKTFEDAFLVTRALGLRYIWIDSLCIVQDDDEDWTRESQVMGKIYERAQVTIAASDAWDSTRGLFVTCPSLPPPLEIPFIDPTSRERQGSYFISLPASFGNIDPEESVLNSRAWATQEWMLSHRMGHFLAGGTVWRCKSLHHTRFELHTPVKDADFGVHESGLICYLSKQNPKWEDLVEQFTKRNLTKPKDRLYALQGLADMIGQGREDDYYFGSWSADIVSQLLWICTDEVRSTKAVLPKVPSWSWMSTQGPVRFWRKDILKIAGSNICQDVEITSDASIRMTCRFNKIGELWPYMLEKWDANDNYDSSPRYSFPTSIKRMHLELLPIRPLHYFLETNISSLLAFFDTGLAPDEPVYCACLFSEGGDQDDQSPIINLLLLREGEDGAFYRIGVGIALLFEKGFGTGSSGFGETFRRIEIR</sequence>
<dbReference type="OrthoDB" id="3523692at2759"/>
<dbReference type="EMBL" id="KE145370">
    <property type="protein sequence ID" value="EPE27256.1"/>
    <property type="molecule type" value="Genomic_DNA"/>
</dbReference>
<dbReference type="Proteomes" id="UP000016922">
    <property type="component" value="Unassembled WGS sequence"/>
</dbReference>
<dbReference type="Pfam" id="PF06985">
    <property type="entry name" value="HET"/>
    <property type="match status" value="1"/>
</dbReference>
<feature type="domain" description="Heterokaryon incompatibility" evidence="1">
    <location>
        <begin position="227"/>
        <end position="377"/>
    </location>
</feature>
<dbReference type="KEGG" id="glz:GLAREA_03171"/>
<evidence type="ECO:0000313" key="3">
    <source>
        <dbReference type="Proteomes" id="UP000016922"/>
    </source>
</evidence>
<dbReference type="AlphaFoldDB" id="S3D5B2"/>
<gene>
    <name evidence="2" type="ORF">GLAREA_03171</name>
</gene>
<dbReference type="HOGENOM" id="CLU_002639_2_12_1"/>
<evidence type="ECO:0000259" key="1">
    <source>
        <dbReference type="Pfam" id="PF06985"/>
    </source>
</evidence>
<dbReference type="STRING" id="1116229.S3D5B2"/>
<evidence type="ECO:0000313" key="2">
    <source>
        <dbReference type="EMBL" id="EPE27256.1"/>
    </source>
</evidence>